<dbReference type="GO" id="GO:0005634">
    <property type="term" value="C:nucleus"/>
    <property type="evidence" value="ECO:0007669"/>
    <property type="project" value="TreeGrafter"/>
</dbReference>
<name>A0A6A6USK9_9PEZI</name>
<proteinExistence type="predicted"/>
<feature type="compositionally biased region" description="Polar residues" evidence="6">
    <location>
        <begin position="54"/>
        <end position="67"/>
    </location>
</feature>
<evidence type="ECO:0000256" key="5">
    <source>
        <dbReference type="RuleBase" id="RU363014"/>
    </source>
</evidence>
<dbReference type="FunFam" id="3.10.50.40:FF:000026">
    <property type="entry name" value="Peptidyl-prolyl cis-trans isomerase"/>
    <property type="match status" value="1"/>
</dbReference>
<feature type="domain" description="PpiC" evidence="8">
    <location>
        <begin position="70"/>
        <end position="181"/>
    </location>
</feature>
<evidence type="ECO:0000313" key="10">
    <source>
        <dbReference type="Proteomes" id="UP000799302"/>
    </source>
</evidence>
<protein>
    <recommendedName>
        <fullName evidence="5">Peptidyl-prolyl cis-trans isomerase</fullName>
        <ecNumber evidence="5">5.2.1.8</ecNumber>
    </recommendedName>
</protein>
<gene>
    <name evidence="9" type="ORF">BT63DRAFT_449365</name>
</gene>
<accession>A0A6A6USK9</accession>
<keyword evidence="2 4" id="KW-0697">Rotamase</keyword>
<evidence type="ECO:0000259" key="7">
    <source>
        <dbReference type="PROSITE" id="PS50020"/>
    </source>
</evidence>
<sequence length="181" mass="19937">MVSPDTTGLPSGWEIRISNSKNLPYYFNADTKESRWEPPEGSDTNKLKEHMSTHHSSAGINRSTAANGSEGKIRAAHLLIKHNGSRRPSSWRESKITRSKEEAREILQAHEAQIKSGEKTLGDIATSESDCSSARKRGDLGFFGQGDMQKEFEEASFALQPGEVSGIIETASGLHLIQRIE</sequence>
<evidence type="ECO:0000259" key="8">
    <source>
        <dbReference type="PROSITE" id="PS50198"/>
    </source>
</evidence>
<dbReference type="OrthoDB" id="2530521at2759"/>
<dbReference type="AlphaFoldDB" id="A0A6A6USK9"/>
<comment type="catalytic activity">
    <reaction evidence="1 5">
        <text>[protein]-peptidylproline (omega=180) = [protein]-peptidylproline (omega=0)</text>
        <dbReference type="Rhea" id="RHEA:16237"/>
        <dbReference type="Rhea" id="RHEA-COMP:10747"/>
        <dbReference type="Rhea" id="RHEA-COMP:10748"/>
        <dbReference type="ChEBI" id="CHEBI:83833"/>
        <dbReference type="ChEBI" id="CHEBI:83834"/>
        <dbReference type="EC" id="5.2.1.8"/>
    </reaction>
</comment>
<dbReference type="SUPFAM" id="SSF54534">
    <property type="entry name" value="FKBP-like"/>
    <property type="match status" value="1"/>
</dbReference>
<feature type="domain" description="WW" evidence="7">
    <location>
        <begin position="7"/>
        <end position="41"/>
    </location>
</feature>
<evidence type="ECO:0000256" key="3">
    <source>
        <dbReference type="ARBA" id="ARBA00023235"/>
    </source>
</evidence>
<dbReference type="InterPro" id="IPR051370">
    <property type="entry name" value="PPIase_Pin1"/>
</dbReference>
<dbReference type="Proteomes" id="UP000799302">
    <property type="component" value="Unassembled WGS sequence"/>
</dbReference>
<dbReference type="GO" id="GO:0005829">
    <property type="term" value="C:cytosol"/>
    <property type="evidence" value="ECO:0007669"/>
    <property type="project" value="TreeGrafter"/>
</dbReference>
<dbReference type="PROSITE" id="PS50020">
    <property type="entry name" value="WW_DOMAIN_2"/>
    <property type="match status" value="1"/>
</dbReference>
<organism evidence="9 10">
    <name type="scientific">Microthyrium microscopicum</name>
    <dbReference type="NCBI Taxonomy" id="703497"/>
    <lineage>
        <taxon>Eukaryota</taxon>
        <taxon>Fungi</taxon>
        <taxon>Dikarya</taxon>
        <taxon>Ascomycota</taxon>
        <taxon>Pezizomycotina</taxon>
        <taxon>Dothideomycetes</taxon>
        <taxon>Dothideomycetes incertae sedis</taxon>
        <taxon>Microthyriales</taxon>
        <taxon>Microthyriaceae</taxon>
        <taxon>Microthyrium</taxon>
    </lineage>
</organism>
<dbReference type="Pfam" id="PF00639">
    <property type="entry name" value="Rotamase"/>
    <property type="match status" value="1"/>
</dbReference>
<dbReference type="PANTHER" id="PTHR10657">
    <property type="entry name" value="PEPTIDYL-PROLYL CIS-TRANS ISOMERASE"/>
    <property type="match status" value="1"/>
</dbReference>
<dbReference type="InterPro" id="IPR036020">
    <property type="entry name" value="WW_dom_sf"/>
</dbReference>
<dbReference type="EMBL" id="MU004230">
    <property type="protein sequence ID" value="KAF2674371.1"/>
    <property type="molecule type" value="Genomic_DNA"/>
</dbReference>
<dbReference type="InterPro" id="IPR000297">
    <property type="entry name" value="PPIase_PpiC"/>
</dbReference>
<dbReference type="GO" id="GO:0003755">
    <property type="term" value="F:peptidyl-prolyl cis-trans isomerase activity"/>
    <property type="evidence" value="ECO:0007669"/>
    <property type="project" value="UniProtKB-UniRule"/>
</dbReference>
<dbReference type="GO" id="GO:0060261">
    <property type="term" value="P:positive regulation of transcription initiation by RNA polymerase II"/>
    <property type="evidence" value="ECO:0007669"/>
    <property type="project" value="UniProtKB-ARBA"/>
</dbReference>
<dbReference type="PROSITE" id="PS01159">
    <property type="entry name" value="WW_DOMAIN_1"/>
    <property type="match status" value="1"/>
</dbReference>
<dbReference type="InterPro" id="IPR001202">
    <property type="entry name" value="WW_dom"/>
</dbReference>
<keyword evidence="3 4" id="KW-0413">Isomerase</keyword>
<reference evidence="9" key="1">
    <citation type="journal article" date="2020" name="Stud. Mycol.">
        <title>101 Dothideomycetes genomes: a test case for predicting lifestyles and emergence of pathogens.</title>
        <authorList>
            <person name="Haridas S."/>
            <person name="Albert R."/>
            <person name="Binder M."/>
            <person name="Bloem J."/>
            <person name="Labutti K."/>
            <person name="Salamov A."/>
            <person name="Andreopoulos B."/>
            <person name="Baker S."/>
            <person name="Barry K."/>
            <person name="Bills G."/>
            <person name="Bluhm B."/>
            <person name="Cannon C."/>
            <person name="Castanera R."/>
            <person name="Culley D."/>
            <person name="Daum C."/>
            <person name="Ezra D."/>
            <person name="Gonzalez J."/>
            <person name="Henrissat B."/>
            <person name="Kuo A."/>
            <person name="Liang C."/>
            <person name="Lipzen A."/>
            <person name="Lutzoni F."/>
            <person name="Magnuson J."/>
            <person name="Mondo S."/>
            <person name="Nolan M."/>
            <person name="Ohm R."/>
            <person name="Pangilinan J."/>
            <person name="Park H.-J."/>
            <person name="Ramirez L."/>
            <person name="Alfaro M."/>
            <person name="Sun H."/>
            <person name="Tritt A."/>
            <person name="Yoshinaga Y."/>
            <person name="Zwiers L.-H."/>
            <person name="Turgeon B."/>
            <person name="Goodwin S."/>
            <person name="Spatafora J."/>
            <person name="Crous P."/>
            <person name="Grigoriev I."/>
        </authorList>
    </citation>
    <scope>NUCLEOTIDE SEQUENCE</scope>
    <source>
        <strain evidence="9">CBS 115976</strain>
    </source>
</reference>
<dbReference type="PROSITE" id="PS50198">
    <property type="entry name" value="PPIC_PPIASE_2"/>
    <property type="match status" value="1"/>
</dbReference>
<dbReference type="Pfam" id="PF00397">
    <property type="entry name" value="WW"/>
    <property type="match status" value="1"/>
</dbReference>
<dbReference type="EC" id="5.2.1.8" evidence="5"/>
<dbReference type="Gene3D" id="3.10.50.40">
    <property type="match status" value="1"/>
</dbReference>
<feature type="compositionally biased region" description="Basic and acidic residues" evidence="6">
    <location>
        <begin position="32"/>
        <end position="52"/>
    </location>
</feature>
<evidence type="ECO:0000256" key="1">
    <source>
        <dbReference type="ARBA" id="ARBA00000971"/>
    </source>
</evidence>
<evidence type="ECO:0000313" key="9">
    <source>
        <dbReference type="EMBL" id="KAF2674371.1"/>
    </source>
</evidence>
<keyword evidence="10" id="KW-1185">Reference proteome</keyword>
<dbReference type="InterPro" id="IPR046357">
    <property type="entry name" value="PPIase_dom_sf"/>
</dbReference>
<dbReference type="PANTHER" id="PTHR10657:SF4">
    <property type="entry name" value="PEPTIDYL-PROLYL CIS-TRANS ISOMERASE-RELATED"/>
    <property type="match status" value="1"/>
</dbReference>
<evidence type="ECO:0000256" key="6">
    <source>
        <dbReference type="SAM" id="MobiDB-lite"/>
    </source>
</evidence>
<evidence type="ECO:0000256" key="4">
    <source>
        <dbReference type="PROSITE-ProRule" id="PRU00278"/>
    </source>
</evidence>
<dbReference type="Gene3D" id="2.20.70.10">
    <property type="match status" value="1"/>
</dbReference>
<dbReference type="CDD" id="cd00201">
    <property type="entry name" value="WW"/>
    <property type="match status" value="1"/>
</dbReference>
<dbReference type="SUPFAM" id="SSF51045">
    <property type="entry name" value="WW domain"/>
    <property type="match status" value="1"/>
</dbReference>
<dbReference type="SMART" id="SM00456">
    <property type="entry name" value="WW"/>
    <property type="match status" value="1"/>
</dbReference>
<evidence type="ECO:0000256" key="2">
    <source>
        <dbReference type="ARBA" id="ARBA00023110"/>
    </source>
</evidence>
<feature type="region of interest" description="Disordered" evidence="6">
    <location>
        <begin position="32"/>
        <end position="67"/>
    </location>
</feature>